<evidence type="ECO:0000256" key="1">
    <source>
        <dbReference type="SAM" id="Phobius"/>
    </source>
</evidence>
<sequence>MLIHILALFIGVLILLLIGGLMYMITEKTELMSLLVVILILLVASYVIGINVVEWMGG</sequence>
<dbReference type="Proteomes" id="UP000274199">
    <property type="component" value="Segment"/>
</dbReference>
<feature type="transmembrane region" description="Helical" evidence="1">
    <location>
        <begin position="5"/>
        <end position="25"/>
    </location>
</feature>
<organism evidence="2 3">
    <name type="scientific">Bacillus phage vB_BcoS-136</name>
    <dbReference type="NCBI Taxonomy" id="2419619"/>
    <lineage>
        <taxon>Viruses</taxon>
        <taxon>Duplodnaviria</taxon>
        <taxon>Heunggongvirae</taxon>
        <taxon>Uroviricota</taxon>
        <taxon>Caudoviricetes</taxon>
        <taxon>Heleneionescovirinae</taxon>
        <taxon>Kenyattavirus</taxon>
        <taxon>Kenyattavirus kv136</taxon>
    </lineage>
</organism>
<reference evidence="2 3" key="1">
    <citation type="submission" date="2018-09" db="EMBL/GenBank/DDBJ databases">
        <title>Comparative Genomic Analysis of Eight Novel Haloalkaliphilic Bacteriophages from Lake Elmenteita, Kenya.</title>
        <authorList>
            <person name="Akhwale J.K."/>
        </authorList>
    </citation>
    <scope>NUCLEOTIDE SEQUENCE [LARGE SCALE GENOMIC DNA]</scope>
</reference>
<name>A0A3G3BVR7_9CAUD</name>
<dbReference type="EMBL" id="MH884508">
    <property type="protein sequence ID" value="AYP68333.1"/>
    <property type="molecule type" value="Genomic_DNA"/>
</dbReference>
<keyword evidence="1" id="KW-1133">Transmembrane helix</keyword>
<protein>
    <submittedName>
        <fullName evidence="2">Uncharacterized protein</fullName>
    </submittedName>
</protein>
<accession>A0A3G3BVR7</accession>
<feature type="transmembrane region" description="Helical" evidence="1">
    <location>
        <begin position="31"/>
        <end position="53"/>
    </location>
</feature>
<keyword evidence="3" id="KW-1185">Reference proteome</keyword>
<keyword evidence="1" id="KW-0812">Transmembrane</keyword>
<gene>
    <name evidence="2" type="ORF">vBBcoS136_00219</name>
</gene>
<proteinExistence type="predicted"/>
<keyword evidence="1" id="KW-0472">Membrane</keyword>
<evidence type="ECO:0000313" key="2">
    <source>
        <dbReference type="EMBL" id="AYP68333.1"/>
    </source>
</evidence>
<evidence type="ECO:0000313" key="3">
    <source>
        <dbReference type="Proteomes" id="UP000274199"/>
    </source>
</evidence>